<keyword evidence="6 8" id="KW-1133">Transmembrane helix</keyword>
<evidence type="ECO:0000313" key="10">
    <source>
        <dbReference type="Proteomes" id="UP001314635"/>
    </source>
</evidence>
<evidence type="ECO:0000256" key="4">
    <source>
        <dbReference type="ARBA" id="ARBA00022475"/>
    </source>
</evidence>
<comment type="caution">
    <text evidence="9">The sequence shown here is derived from an EMBL/GenBank/DDBJ whole genome shotgun (WGS) entry which is preliminary data.</text>
</comment>
<dbReference type="Pfam" id="PF01925">
    <property type="entry name" value="TauE"/>
    <property type="match status" value="1"/>
</dbReference>
<keyword evidence="7 8" id="KW-0472">Membrane</keyword>
<evidence type="ECO:0000256" key="2">
    <source>
        <dbReference type="ARBA" id="ARBA00009142"/>
    </source>
</evidence>
<organism evidence="9 10">
    <name type="scientific">Bradyrhizobium denitrificans</name>
    <dbReference type="NCBI Taxonomy" id="2734912"/>
    <lineage>
        <taxon>Bacteria</taxon>
        <taxon>Pseudomonadati</taxon>
        <taxon>Pseudomonadota</taxon>
        <taxon>Alphaproteobacteria</taxon>
        <taxon>Hyphomicrobiales</taxon>
        <taxon>Nitrobacteraceae</taxon>
        <taxon>Bradyrhizobium</taxon>
    </lineage>
</organism>
<evidence type="ECO:0000256" key="3">
    <source>
        <dbReference type="ARBA" id="ARBA00022448"/>
    </source>
</evidence>
<dbReference type="InterPro" id="IPR002781">
    <property type="entry name" value="TM_pro_TauE-like"/>
</dbReference>
<feature type="transmembrane region" description="Helical" evidence="8">
    <location>
        <begin position="108"/>
        <end position="127"/>
    </location>
</feature>
<comment type="similarity">
    <text evidence="2 8">Belongs to the 4-toluene sulfonate uptake permease (TSUP) (TC 2.A.102) family.</text>
</comment>
<dbReference type="EMBL" id="JAFCLK010000064">
    <property type="protein sequence ID" value="MBR1141391.1"/>
    <property type="molecule type" value="Genomic_DNA"/>
</dbReference>
<evidence type="ECO:0000256" key="6">
    <source>
        <dbReference type="ARBA" id="ARBA00022989"/>
    </source>
</evidence>
<accession>A0ABS5GLD0</accession>
<reference evidence="10" key="1">
    <citation type="journal article" date="2021" name="ISME J.">
        <title>Evolutionary origin and ecological implication of a unique nif island in free-living Bradyrhizobium lineages.</title>
        <authorList>
            <person name="Tao J."/>
        </authorList>
    </citation>
    <scope>NUCLEOTIDE SEQUENCE [LARGE SCALE GENOMIC DNA]</scope>
    <source>
        <strain evidence="10">SZCCT0094</strain>
    </source>
</reference>
<feature type="transmembrane region" description="Helical" evidence="8">
    <location>
        <begin position="147"/>
        <end position="170"/>
    </location>
</feature>
<evidence type="ECO:0000256" key="5">
    <source>
        <dbReference type="ARBA" id="ARBA00022692"/>
    </source>
</evidence>
<evidence type="ECO:0000313" key="9">
    <source>
        <dbReference type="EMBL" id="MBR1141391.1"/>
    </source>
</evidence>
<dbReference type="InterPro" id="IPR052017">
    <property type="entry name" value="TSUP"/>
</dbReference>
<dbReference type="PANTHER" id="PTHR30269:SF0">
    <property type="entry name" value="MEMBRANE TRANSPORTER PROTEIN YFCA-RELATED"/>
    <property type="match status" value="1"/>
</dbReference>
<name>A0ABS5GLD0_9BRAD</name>
<proteinExistence type="inferred from homology"/>
<keyword evidence="10" id="KW-1185">Reference proteome</keyword>
<evidence type="ECO:0000256" key="7">
    <source>
        <dbReference type="ARBA" id="ARBA00023136"/>
    </source>
</evidence>
<feature type="transmembrane region" description="Helical" evidence="8">
    <location>
        <begin position="182"/>
        <end position="202"/>
    </location>
</feature>
<feature type="transmembrane region" description="Helical" evidence="8">
    <location>
        <begin position="232"/>
        <end position="250"/>
    </location>
</feature>
<evidence type="ECO:0000256" key="1">
    <source>
        <dbReference type="ARBA" id="ARBA00004651"/>
    </source>
</evidence>
<dbReference type="Proteomes" id="UP001314635">
    <property type="component" value="Unassembled WGS sequence"/>
</dbReference>
<sequence>MTDWTMLALLALAAFGSGIVNALAGGGAFLTFPTLLAAGIPAIDANASSTVALCPGQFVSAFASRVVLTDAKAPWRRDLVRLSIISLIGGTLGAALLLVTPSAAFSRLVPWLLLFATVVFAFGMRFTPKDGKPWFGPLTIQAVQFVIAIYGGYFGGGIGILMLAALVFYGMRDIRAMNGMKVLLAALMNTTASVIFAFSGRVHWMETLTMMAAAMAGGFVGARLGQIIPPAYVRRFVIAVGCGLTVYFFIKPA</sequence>
<keyword evidence="4 8" id="KW-1003">Cell membrane</keyword>
<keyword evidence="5 8" id="KW-0812">Transmembrane</keyword>
<dbReference type="RefSeq" id="WP_172242107.1">
    <property type="nucleotide sequence ID" value="NZ_JABFDP010000036.1"/>
</dbReference>
<feature type="transmembrane region" description="Helical" evidence="8">
    <location>
        <begin position="79"/>
        <end position="99"/>
    </location>
</feature>
<comment type="subcellular location">
    <subcellularLocation>
        <location evidence="1 8">Cell membrane</location>
        <topology evidence="1 8">Multi-pass membrane protein</topology>
    </subcellularLocation>
</comment>
<gene>
    <name evidence="9" type="ORF">JQ619_37165</name>
</gene>
<keyword evidence="3" id="KW-0813">Transport</keyword>
<protein>
    <recommendedName>
        <fullName evidence="8">Probable membrane transporter protein</fullName>
    </recommendedName>
</protein>
<evidence type="ECO:0000256" key="8">
    <source>
        <dbReference type="RuleBase" id="RU363041"/>
    </source>
</evidence>
<dbReference type="PANTHER" id="PTHR30269">
    <property type="entry name" value="TRANSMEMBRANE PROTEIN YFCA"/>
    <property type="match status" value="1"/>
</dbReference>